<dbReference type="EMBL" id="JABBLX010000077">
    <property type="protein sequence ID" value="NMK98980.1"/>
    <property type="molecule type" value="Genomic_DNA"/>
</dbReference>
<evidence type="ECO:0000313" key="6">
    <source>
        <dbReference type="Proteomes" id="UP000538955"/>
    </source>
</evidence>
<dbReference type="Proteomes" id="UP000291949">
    <property type="component" value="Unassembled WGS sequence"/>
</dbReference>
<name>A0A7X9WI84_STACP</name>
<dbReference type="EMBL" id="SCHC01000001">
    <property type="protein sequence ID" value="TBW77528.1"/>
    <property type="molecule type" value="Genomic_DNA"/>
</dbReference>
<proteinExistence type="predicted"/>
<reference evidence="4 5" key="1">
    <citation type="journal article" date="2019" name="Sci. Transl. Med.">
        <title>Quorum sensing between bacterial species on the skin protects against epidermal injury in atopic dermatitis.</title>
        <authorList>
            <person name="Williams M.R."/>
        </authorList>
    </citation>
    <scope>NUCLEOTIDE SEQUENCE [LARGE SCALE GENOMIC DNA]</scope>
    <source>
        <strain evidence="4 5">H8</strain>
    </source>
</reference>
<evidence type="ECO:0000313" key="2">
    <source>
        <dbReference type="EMBL" id="NMK53486.1"/>
    </source>
</evidence>
<protein>
    <submittedName>
        <fullName evidence="3">Uncharacterized protein</fullName>
    </submittedName>
</protein>
<comment type="caution">
    <text evidence="3">The sequence shown here is derived from an EMBL/GenBank/DDBJ whole genome shotgun (WGS) entry which is preliminary data.</text>
</comment>
<dbReference type="AlphaFoldDB" id="A0A7X9WI84"/>
<dbReference type="EMBL" id="JABBMI010000002">
    <property type="protein sequence ID" value="NMK53486.1"/>
    <property type="molecule type" value="Genomic_DNA"/>
</dbReference>
<accession>A0A7X9WI84</accession>
<evidence type="ECO:0000313" key="3">
    <source>
        <dbReference type="EMBL" id="NMK98980.1"/>
    </source>
</evidence>
<dbReference type="GeneID" id="93670412"/>
<gene>
    <name evidence="4" type="ORF">EQ811_00200</name>
    <name evidence="3" type="ORF">HHM13_13055</name>
    <name evidence="2" type="ORF">HHM24_01810</name>
</gene>
<keyword evidence="1" id="KW-1133">Transmembrane helix</keyword>
<organism evidence="3 7">
    <name type="scientific">Staphylococcus capitis</name>
    <dbReference type="NCBI Taxonomy" id="29388"/>
    <lineage>
        <taxon>Bacteria</taxon>
        <taxon>Bacillati</taxon>
        <taxon>Bacillota</taxon>
        <taxon>Bacilli</taxon>
        <taxon>Bacillales</taxon>
        <taxon>Staphylococcaceae</taxon>
        <taxon>Staphylococcus</taxon>
    </lineage>
</organism>
<keyword evidence="1" id="KW-0472">Membrane</keyword>
<keyword evidence="1" id="KW-0812">Transmembrane</keyword>
<dbReference type="Proteomes" id="UP000550736">
    <property type="component" value="Unassembled WGS sequence"/>
</dbReference>
<evidence type="ECO:0000313" key="5">
    <source>
        <dbReference type="Proteomes" id="UP000291949"/>
    </source>
</evidence>
<evidence type="ECO:0000313" key="4">
    <source>
        <dbReference type="EMBL" id="TBW77528.1"/>
    </source>
</evidence>
<feature type="transmembrane region" description="Helical" evidence="1">
    <location>
        <begin position="12"/>
        <end position="31"/>
    </location>
</feature>
<sequence>MNGGLKTYKQRQVGLLSSLLIFLAFIFQNIYVLVTKHELVPEMLSTFSLLVFLILATLCVKQVIYNYRHRP</sequence>
<reference evidence="6 7" key="2">
    <citation type="submission" date="2020-04" db="EMBL/GenBank/DDBJ databases">
        <title>The Epidemiology and Molecular Characteristics of Linezolid-Resistant Staphylococcus capitis in Huashan Hospital, Shanghai.</title>
        <authorList>
            <person name="Ding L."/>
            <person name="Li P."/>
            <person name="Yang Y."/>
            <person name="Lin D."/>
            <person name="Xu X."/>
        </authorList>
    </citation>
    <scope>NUCLEOTIDE SEQUENCE [LARGE SCALE GENOMIC DNA]</scope>
    <source>
        <strain evidence="3 7">12-86</strain>
        <strain evidence="2 6">17-84</strain>
    </source>
</reference>
<evidence type="ECO:0000256" key="1">
    <source>
        <dbReference type="SAM" id="Phobius"/>
    </source>
</evidence>
<dbReference type="Proteomes" id="UP000538955">
    <property type="component" value="Unassembled WGS sequence"/>
</dbReference>
<feature type="transmembrane region" description="Helical" evidence="1">
    <location>
        <begin position="43"/>
        <end position="64"/>
    </location>
</feature>
<dbReference type="RefSeq" id="WP_002433257.1">
    <property type="nucleotide sequence ID" value="NZ_AP014956.1"/>
</dbReference>
<evidence type="ECO:0000313" key="7">
    <source>
        <dbReference type="Proteomes" id="UP000550736"/>
    </source>
</evidence>
<keyword evidence="6" id="KW-1185">Reference proteome</keyword>